<comment type="caution">
    <text evidence="1">The sequence shown here is derived from an EMBL/GenBank/DDBJ whole genome shotgun (WGS) entry which is preliminary data.</text>
</comment>
<evidence type="ECO:0000313" key="1">
    <source>
        <dbReference type="EMBL" id="KAF7403479.1"/>
    </source>
</evidence>
<accession>A0A834KAJ2</accession>
<gene>
    <name evidence="1" type="ORF">HZH68_006273</name>
</gene>
<evidence type="ECO:0000313" key="2">
    <source>
        <dbReference type="Proteomes" id="UP000617340"/>
    </source>
</evidence>
<name>A0A834KAJ2_VESGE</name>
<protein>
    <submittedName>
        <fullName evidence="1">Uncharacterized protein</fullName>
    </submittedName>
</protein>
<organism evidence="1 2">
    <name type="scientific">Vespula germanica</name>
    <name type="common">German yellow jacket</name>
    <name type="synonym">Paravespula germanica</name>
    <dbReference type="NCBI Taxonomy" id="30212"/>
    <lineage>
        <taxon>Eukaryota</taxon>
        <taxon>Metazoa</taxon>
        <taxon>Ecdysozoa</taxon>
        <taxon>Arthropoda</taxon>
        <taxon>Hexapoda</taxon>
        <taxon>Insecta</taxon>
        <taxon>Pterygota</taxon>
        <taxon>Neoptera</taxon>
        <taxon>Endopterygota</taxon>
        <taxon>Hymenoptera</taxon>
        <taxon>Apocrita</taxon>
        <taxon>Aculeata</taxon>
        <taxon>Vespoidea</taxon>
        <taxon>Vespidae</taxon>
        <taxon>Vespinae</taxon>
        <taxon>Vespula</taxon>
    </lineage>
</organism>
<proteinExistence type="predicted"/>
<sequence>MSKSRQKLGVNLRPEEDGPLCIPEIHCLAGSTSVAMHYVGAPTARRHLNAPEGNRFAVSPHPGRGHACRVARQRALNNAF</sequence>
<dbReference type="EMBL" id="JACSDZ010000005">
    <property type="protein sequence ID" value="KAF7403479.1"/>
    <property type="molecule type" value="Genomic_DNA"/>
</dbReference>
<dbReference type="AlphaFoldDB" id="A0A834KAJ2"/>
<reference evidence="1" key="1">
    <citation type="journal article" date="2020" name="G3 (Bethesda)">
        <title>High-Quality Assemblies for Three Invasive Social Wasps from the &lt;i&gt;Vespula&lt;/i&gt; Genus.</title>
        <authorList>
            <person name="Harrop T.W.R."/>
            <person name="Guhlin J."/>
            <person name="McLaughlin G.M."/>
            <person name="Permina E."/>
            <person name="Stockwell P."/>
            <person name="Gilligan J."/>
            <person name="Le Lec M.F."/>
            <person name="Gruber M.A.M."/>
            <person name="Quinn O."/>
            <person name="Lovegrove M."/>
            <person name="Duncan E.J."/>
            <person name="Remnant E.J."/>
            <person name="Van Eeckhoven J."/>
            <person name="Graham B."/>
            <person name="Knapp R.A."/>
            <person name="Langford K.W."/>
            <person name="Kronenberg Z."/>
            <person name="Press M.O."/>
            <person name="Eacker S.M."/>
            <person name="Wilson-Rankin E.E."/>
            <person name="Purcell J."/>
            <person name="Lester P.J."/>
            <person name="Dearden P.K."/>
        </authorList>
    </citation>
    <scope>NUCLEOTIDE SEQUENCE</scope>
    <source>
        <strain evidence="1">Linc-1</strain>
    </source>
</reference>
<keyword evidence="2" id="KW-1185">Reference proteome</keyword>
<dbReference type="Proteomes" id="UP000617340">
    <property type="component" value="Unassembled WGS sequence"/>
</dbReference>